<evidence type="ECO:0000313" key="3">
    <source>
        <dbReference type="Proteomes" id="UP000634136"/>
    </source>
</evidence>
<dbReference type="EMBL" id="JAAIUW010000010">
    <property type="protein sequence ID" value="KAF7812999.1"/>
    <property type="molecule type" value="Genomic_DNA"/>
</dbReference>
<dbReference type="AlphaFoldDB" id="A0A834TAB0"/>
<feature type="chain" id="PRO_5032833765" evidence="1">
    <location>
        <begin position="17"/>
        <end position="278"/>
    </location>
</feature>
<accession>A0A834TAB0</accession>
<dbReference type="Proteomes" id="UP000634136">
    <property type="component" value="Unassembled WGS sequence"/>
</dbReference>
<keyword evidence="3" id="KW-1185">Reference proteome</keyword>
<feature type="signal peptide" evidence="1">
    <location>
        <begin position="1"/>
        <end position="16"/>
    </location>
</feature>
<sequence>MIGIVLTTALIRVVRAAWDNNLAFQPESLCYVVLNKATFKKGILKRSNKVSEDPLKPVCENLRNDLIGCITQANGKEGTNHSGNITLNCLLAMLEKQGAHAIRTWCLIPIHLEEDILNLHFNERESDVVDVGLDAFMIGYAVEILGAVSIKVRDIGPIFPFFRKNCSIMPMQEKDGESELRIEQKNRAEVICESLRFQIDLRSISNDLFLFPKFFPSTGSTWLGDEYPSLTLVLVSSLAVVLILNEVAGKTFFLLYLRFHYDKVALAPPIVLPVKLAG</sequence>
<gene>
    <name evidence="2" type="ORF">G2W53_033975</name>
</gene>
<proteinExistence type="predicted"/>
<organism evidence="2 3">
    <name type="scientific">Senna tora</name>
    <dbReference type="NCBI Taxonomy" id="362788"/>
    <lineage>
        <taxon>Eukaryota</taxon>
        <taxon>Viridiplantae</taxon>
        <taxon>Streptophyta</taxon>
        <taxon>Embryophyta</taxon>
        <taxon>Tracheophyta</taxon>
        <taxon>Spermatophyta</taxon>
        <taxon>Magnoliopsida</taxon>
        <taxon>eudicotyledons</taxon>
        <taxon>Gunneridae</taxon>
        <taxon>Pentapetalae</taxon>
        <taxon>rosids</taxon>
        <taxon>fabids</taxon>
        <taxon>Fabales</taxon>
        <taxon>Fabaceae</taxon>
        <taxon>Caesalpinioideae</taxon>
        <taxon>Cassia clade</taxon>
        <taxon>Senna</taxon>
    </lineage>
</organism>
<evidence type="ECO:0000256" key="1">
    <source>
        <dbReference type="SAM" id="SignalP"/>
    </source>
</evidence>
<comment type="caution">
    <text evidence="2">The sequence shown here is derived from an EMBL/GenBank/DDBJ whole genome shotgun (WGS) entry which is preliminary data.</text>
</comment>
<evidence type="ECO:0000313" key="2">
    <source>
        <dbReference type="EMBL" id="KAF7812999.1"/>
    </source>
</evidence>
<keyword evidence="1" id="KW-0732">Signal</keyword>
<reference evidence="2" key="1">
    <citation type="submission" date="2020-09" db="EMBL/GenBank/DDBJ databases">
        <title>Genome-Enabled Discovery of Anthraquinone Biosynthesis in Senna tora.</title>
        <authorList>
            <person name="Kang S.-H."/>
            <person name="Pandey R.P."/>
            <person name="Lee C.-M."/>
            <person name="Sim J.-S."/>
            <person name="Jeong J.-T."/>
            <person name="Choi B.-S."/>
            <person name="Jung M."/>
            <person name="Ginzburg D."/>
            <person name="Zhao K."/>
            <person name="Won S.Y."/>
            <person name="Oh T.-J."/>
            <person name="Yu Y."/>
            <person name="Kim N.-H."/>
            <person name="Lee O.R."/>
            <person name="Lee T.-H."/>
            <person name="Bashyal P."/>
            <person name="Kim T.-S."/>
            <person name="Lee W.-H."/>
            <person name="Kawkins C."/>
            <person name="Kim C.-K."/>
            <person name="Kim J.S."/>
            <person name="Ahn B.O."/>
            <person name="Rhee S.Y."/>
            <person name="Sohng J.K."/>
        </authorList>
    </citation>
    <scope>NUCLEOTIDE SEQUENCE</scope>
    <source>
        <tissue evidence="2">Leaf</tissue>
    </source>
</reference>
<name>A0A834TAB0_9FABA</name>
<protein>
    <submittedName>
        <fullName evidence="2">Transposon TX1 uncharacterized 149 kDa protein</fullName>
    </submittedName>
</protein>